<comment type="cofactor">
    <cofactor evidence="1 6">
        <name>FAD</name>
        <dbReference type="ChEBI" id="CHEBI:57692"/>
    </cofactor>
</comment>
<evidence type="ECO:0000313" key="7">
    <source>
        <dbReference type="EMBL" id="AGK95512.1"/>
    </source>
</evidence>
<evidence type="ECO:0000313" key="8">
    <source>
        <dbReference type="Proteomes" id="UP000013523"/>
    </source>
</evidence>
<evidence type="ECO:0000256" key="6">
    <source>
        <dbReference type="RuleBase" id="RU003862"/>
    </source>
</evidence>
<sequence length="321" mass="37487">MLKSKILNRDMGIVTYAITPPKKSNSQEKIIEISQRHVERIKNIDIDGLIIYDIQDEGDRLQDKRPFPFLETINPAEYSRKYMQELTVEKIIYRCVGKYHENELRESIASDLQEDKFSVFVGAASREQEVKLKLSEAYNIREKLEDKLTLGGVVIPERHTRNKDEHMRIINKTNKGCKFFVSQVIYDIEVSKNLLSDYFYYCKDNHMEMVPILFTLTPCGSIKTLEFMKWLGINVPKWMENELIHSNDILDKSINLAKNIFEELLDFALDKGIPIGCNVESLSIRKVEIEASIQLVRDIKLIIENKLKGYKYEKLKIINMN</sequence>
<dbReference type="HOGENOM" id="CLU_054649_0_0_9"/>
<protein>
    <recommendedName>
        <fullName evidence="6">Methylenetetrahydrofolate reductase</fullName>
    </recommendedName>
</protein>
<dbReference type="eggNOG" id="COG0685">
    <property type="taxonomic scope" value="Bacteria"/>
</dbReference>
<dbReference type="GO" id="GO:0004489">
    <property type="term" value="F:methylenetetrahydrofolate reductase [NAD(P)H] activity"/>
    <property type="evidence" value="ECO:0007669"/>
    <property type="project" value="InterPro"/>
</dbReference>
<dbReference type="Gene3D" id="3.20.20.220">
    <property type="match status" value="1"/>
</dbReference>
<dbReference type="UniPathway" id="UPA00193"/>
<evidence type="ECO:0000256" key="3">
    <source>
        <dbReference type="ARBA" id="ARBA00022630"/>
    </source>
</evidence>
<dbReference type="GO" id="GO:0035999">
    <property type="term" value="P:tetrahydrofolate interconversion"/>
    <property type="evidence" value="ECO:0007669"/>
    <property type="project" value="UniProtKB-UniPathway"/>
</dbReference>
<keyword evidence="4 6" id="KW-0274">FAD</keyword>
<dbReference type="InterPro" id="IPR003171">
    <property type="entry name" value="Mehydrof_redctse-like"/>
</dbReference>
<accession>R4JXI8</accession>
<keyword evidence="8" id="KW-1185">Reference proteome</keyword>
<comment type="pathway">
    <text evidence="2 6">One-carbon metabolism; tetrahydrofolate interconversion.</text>
</comment>
<name>R4JXI8_CLOPA</name>
<dbReference type="Pfam" id="PF02219">
    <property type="entry name" value="MTHFR"/>
    <property type="match status" value="1"/>
</dbReference>
<dbReference type="STRING" id="86416.Clopa_0457"/>
<reference evidence="7 8" key="1">
    <citation type="submission" date="2012-01" db="EMBL/GenBank/DDBJ databases">
        <title>Complete sequence of chromosome of Clostridium pasteurianum BC1.</title>
        <authorList>
            <consortium name="US DOE Joint Genome Institute"/>
            <person name="Lucas S."/>
            <person name="Han J."/>
            <person name="Lapidus A."/>
            <person name="Cheng J.-F."/>
            <person name="Goodwin L."/>
            <person name="Pitluck S."/>
            <person name="Peters L."/>
            <person name="Mikhailova N."/>
            <person name="Teshima H."/>
            <person name="Detter J.C."/>
            <person name="Han C."/>
            <person name="Tapia R."/>
            <person name="Land M."/>
            <person name="Hauser L."/>
            <person name="Kyrpides N."/>
            <person name="Ivanova N."/>
            <person name="Pagani I."/>
            <person name="Dunn J."/>
            <person name="Taghavi S."/>
            <person name="Francis A."/>
            <person name="van der Lelie D."/>
            <person name="Woyke T."/>
        </authorList>
    </citation>
    <scope>NUCLEOTIDE SEQUENCE [LARGE SCALE GENOMIC DNA]</scope>
    <source>
        <strain evidence="7 8">BC1</strain>
    </source>
</reference>
<keyword evidence="5 6" id="KW-0560">Oxidoreductase</keyword>
<keyword evidence="3 6" id="KW-0285">Flavoprotein</keyword>
<evidence type="ECO:0000256" key="1">
    <source>
        <dbReference type="ARBA" id="ARBA00001974"/>
    </source>
</evidence>
<dbReference type="EMBL" id="CP003261">
    <property type="protein sequence ID" value="AGK95512.1"/>
    <property type="molecule type" value="Genomic_DNA"/>
</dbReference>
<dbReference type="Proteomes" id="UP000013523">
    <property type="component" value="Chromosome"/>
</dbReference>
<comment type="similarity">
    <text evidence="6">Belongs to the methylenetetrahydrofolate reductase family.</text>
</comment>
<dbReference type="PATRIC" id="fig|86416.3.peg.436"/>
<evidence type="ECO:0000256" key="2">
    <source>
        <dbReference type="ARBA" id="ARBA00004777"/>
    </source>
</evidence>
<dbReference type="GO" id="GO:0006555">
    <property type="term" value="P:methionine metabolic process"/>
    <property type="evidence" value="ECO:0007669"/>
    <property type="project" value="InterPro"/>
</dbReference>
<evidence type="ECO:0000256" key="4">
    <source>
        <dbReference type="ARBA" id="ARBA00022827"/>
    </source>
</evidence>
<dbReference type="InterPro" id="IPR029041">
    <property type="entry name" value="FAD-linked_oxidoreductase-like"/>
</dbReference>
<gene>
    <name evidence="7" type="ORF">Clopa_0457</name>
</gene>
<dbReference type="AlphaFoldDB" id="R4JXI8"/>
<organism evidence="7 8">
    <name type="scientific">Clostridium pasteurianum BC1</name>
    <dbReference type="NCBI Taxonomy" id="86416"/>
    <lineage>
        <taxon>Bacteria</taxon>
        <taxon>Bacillati</taxon>
        <taxon>Bacillota</taxon>
        <taxon>Clostridia</taxon>
        <taxon>Eubacteriales</taxon>
        <taxon>Clostridiaceae</taxon>
        <taxon>Clostridium</taxon>
    </lineage>
</organism>
<evidence type="ECO:0000256" key="5">
    <source>
        <dbReference type="ARBA" id="ARBA00023002"/>
    </source>
</evidence>
<dbReference type="KEGG" id="cpas:Clopa_0457"/>
<dbReference type="RefSeq" id="WP_015613839.1">
    <property type="nucleotide sequence ID" value="NC_021182.1"/>
</dbReference>
<proteinExistence type="inferred from homology"/>
<dbReference type="OrthoDB" id="4367389at2"/>
<dbReference type="SUPFAM" id="SSF51730">
    <property type="entry name" value="FAD-linked oxidoreductase"/>
    <property type="match status" value="1"/>
</dbReference>